<sequence>MSTPATTPTRRRGRNALLALLIVGAVALASAAAYSYSPFGRDITVTAQFDSAAGLYEDNVVAVLGMPVGKVRKITPKGEYVEAEFTVDRGVKIPADVNAVTINTSILTARQIELTPAYSGGPVLQNGTTIGLNRTRTPVAFDRVLDMLDKVSKSLGGDGKGNGPVADVINAGADIADGNGEKIKSALGELSRALKLSSDHGEVTGDQLTSIITNLSSLMEAADRNDAKLRQFGSTTRQLSQMLADEDFGTGRTGRKLNEIVAQATQLLQANRENLKQTVLDGDRATVTIVDKQRDLAELLNVLPLALENVYNAVDANNGSVRIHAVTDKLLFDNQGMKEICNMMHLRQLGCGTGTLADYGPDFGLTYILDGLSMMGQ</sequence>
<gene>
    <name evidence="2" type="ORF">MU0083_000103</name>
</gene>
<dbReference type="Proteomes" id="UP001190336">
    <property type="component" value="Chromosome"/>
</dbReference>
<evidence type="ECO:0000313" key="3">
    <source>
        <dbReference type="Proteomes" id="UP001190336"/>
    </source>
</evidence>
<name>A0ABM9L6B2_9MYCO</name>
<dbReference type="PANTHER" id="PTHR33371:SF4">
    <property type="entry name" value="INTERMEMBRANE PHOSPHOLIPID TRANSPORT SYSTEM BINDING PROTEIN MLAD"/>
    <property type="match status" value="1"/>
</dbReference>
<evidence type="ECO:0000313" key="2">
    <source>
        <dbReference type="EMBL" id="CAJ1493042.1"/>
    </source>
</evidence>
<dbReference type="PANTHER" id="PTHR33371">
    <property type="entry name" value="INTERMEMBRANE PHOSPHOLIPID TRANSPORT SYSTEM BINDING PROTEIN MLAD-RELATED"/>
    <property type="match status" value="1"/>
</dbReference>
<proteinExistence type="predicted"/>
<dbReference type="InterPro" id="IPR052336">
    <property type="entry name" value="MlaD_Phospholipid_Transporter"/>
</dbReference>
<accession>A0ABM9L6B2</accession>
<protein>
    <submittedName>
        <fullName evidence="2">MCE family protein</fullName>
    </submittedName>
</protein>
<keyword evidence="3" id="KW-1185">Reference proteome</keyword>
<dbReference type="RefSeq" id="WP_308474768.1">
    <property type="nucleotide sequence ID" value="NZ_OY726394.1"/>
</dbReference>
<dbReference type="InterPro" id="IPR003399">
    <property type="entry name" value="Mce/MlaD"/>
</dbReference>
<feature type="domain" description="Mce/MlaD" evidence="1">
    <location>
        <begin position="43"/>
        <end position="116"/>
    </location>
</feature>
<dbReference type="Pfam" id="PF02470">
    <property type="entry name" value="MlaD"/>
    <property type="match status" value="1"/>
</dbReference>
<dbReference type="InterPro" id="IPR005693">
    <property type="entry name" value="Mce"/>
</dbReference>
<organism evidence="2 3">
    <name type="scientific">[Mycobacterium] kokjensenii</name>
    <dbReference type="NCBI Taxonomy" id="3064287"/>
    <lineage>
        <taxon>Bacteria</taxon>
        <taxon>Bacillati</taxon>
        <taxon>Actinomycetota</taxon>
        <taxon>Actinomycetes</taxon>
        <taxon>Mycobacteriales</taxon>
        <taxon>Mycobacteriaceae</taxon>
        <taxon>Mycolicibacter</taxon>
    </lineage>
</organism>
<evidence type="ECO:0000259" key="1">
    <source>
        <dbReference type="Pfam" id="PF02470"/>
    </source>
</evidence>
<reference evidence="2 3" key="1">
    <citation type="submission" date="2023-08" db="EMBL/GenBank/DDBJ databases">
        <authorList>
            <person name="Folkvardsen B D."/>
            <person name="Norman A."/>
        </authorList>
    </citation>
    <scope>NUCLEOTIDE SEQUENCE [LARGE SCALE GENOMIC DNA]</scope>
    <source>
        <strain evidence="2 3">Mu0083</strain>
    </source>
</reference>
<dbReference type="EMBL" id="OY726394">
    <property type="protein sequence ID" value="CAJ1493042.1"/>
    <property type="molecule type" value="Genomic_DNA"/>
</dbReference>
<dbReference type="NCBIfam" id="TIGR00996">
    <property type="entry name" value="Mtu_fam_mce"/>
    <property type="match status" value="1"/>
</dbReference>